<sequence length="232" mass="26684">MKVLFAVFVLWFYTSVNAQSFSGKLMNPLEKMPEMDIMIWPMGMDKAVNIGKLTAEGILEFHFPDQSIFLASNETNELLVNDFEYSLMFNCMGNSLIQYPDALTARLSPIGLWYKNRYVGVLFPVTDQALIPWLEDEAYNNPVKGTFYDIIYVSKPTSFLANCTTSLQFSSEKINANYEYDLELKLGLNFIAYTIESIYEFDPLITSYKPTKVKVTNVKDTNSDIQWIAKYF</sequence>
<reference evidence="1 2" key="1">
    <citation type="journal article" date="2012" name="J. Bacteriol.">
        <title>Genome Sequence of the Halotolerant Bacterium Imtechella halotolerans K1T.</title>
        <authorList>
            <person name="Kumar S."/>
            <person name="Vikram S."/>
            <person name="Subramanian S."/>
            <person name="Raghava G.P."/>
            <person name="Pinnaka A.K."/>
        </authorList>
    </citation>
    <scope>NUCLEOTIDE SEQUENCE [LARGE SCALE GENOMIC DNA]</scope>
    <source>
        <strain evidence="1 2">K1</strain>
    </source>
</reference>
<keyword evidence="2" id="KW-1185">Reference proteome</keyword>
<organism evidence="1 2">
    <name type="scientific">Imtechella halotolerans K1</name>
    <dbReference type="NCBI Taxonomy" id="946077"/>
    <lineage>
        <taxon>Bacteria</taxon>
        <taxon>Pseudomonadati</taxon>
        <taxon>Bacteroidota</taxon>
        <taxon>Flavobacteriia</taxon>
        <taxon>Flavobacteriales</taxon>
        <taxon>Flavobacteriaceae</taxon>
        <taxon>Imtechella</taxon>
    </lineage>
</organism>
<name>I0WC03_9FLAO</name>
<comment type="caution">
    <text evidence="1">The sequence shown here is derived from an EMBL/GenBank/DDBJ whole genome shotgun (WGS) entry which is preliminary data.</text>
</comment>
<dbReference type="EMBL" id="AJJU01000017">
    <property type="protein sequence ID" value="EID73919.1"/>
    <property type="molecule type" value="Genomic_DNA"/>
</dbReference>
<proteinExistence type="predicted"/>
<dbReference type="RefSeq" id="WP_008240158.1">
    <property type="nucleotide sequence ID" value="NZ_AJJU01000017.1"/>
</dbReference>
<protein>
    <submittedName>
        <fullName evidence="1">Uncharacterized protein</fullName>
    </submittedName>
</protein>
<dbReference type="Proteomes" id="UP000005938">
    <property type="component" value="Unassembled WGS sequence"/>
</dbReference>
<dbReference type="AlphaFoldDB" id="I0WC03"/>
<gene>
    <name evidence="1" type="ORF">W5A_10150</name>
</gene>
<evidence type="ECO:0000313" key="1">
    <source>
        <dbReference type="EMBL" id="EID73919.1"/>
    </source>
</evidence>
<dbReference type="eggNOG" id="ENOG502ZBT5">
    <property type="taxonomic scope" value="Bacteria"/>
</dbReference>
<evidence type="ECO:0000313" key="2">
    <source>
        <dbReference type="Proteomes" id="UP000005938"/>
    </source>
</evidence>
<accession>I0WC03</accession>
<dbReference type="OrthoDB" id="1418179at2"/>
<dbReference type="STRING" id="946077.W5A_10150"/>